<evidence type="ECO:0000256" key="1">
    <source>
        <dbReference type="ARBA" id="ARBA00009518"/>
    </source>
</evidence>
<dbReference type="CDD" id="cd16962">
    <property type="entry name" value="RuvC"/>
    <property type="match status" value="1"/>
</dbReference>
<sequence length="208" mass="22579">MDCGNGVRKLAVRYSASDSPFVIDGDTRYTEYESNGNRHFAVTNKDKDSLTMRIIGIDPGTGIMGFGVIEVTAGKTVLVTAGAITTPPHTPLAERLEEIYTSLQGIIEETKPQLMAIEKLFFNQNVTTAMSVSHARGVAMLAGQQAGLSIEEYTPLQIKQTITGYGRATKKQMQEMVRLHLNLVEAPKPDDCADALAAALMCAVMNRL</sequence>
<dbReference type="Proteomes" id="UP000013893">
    <property type="component" value="Chromosome"/>
</dbReference>
<dbReference type="RefSeq" id="WP_015641497.1">
    <property type="nucleotide sequence ID" value="NC_021219.1"/>
</dbReference>
<keyword evidence="7 13" id="KW-0378">Hydrolase</keyword>
<gene>
    <name evidence="13 15" type="primary">ruvC</name>
    <name evidence="15" type="ORF">L336_0339</name>
</gene>
<dbReference type="FunFam" id="3.30.420.10:FF:000002">
    <property type="entry name" value="Crossover junction endodeoxyribonuclease RuvC"/>
    <property type="match status" value="1"/>
</dbReference>
<evidence type="ECO:0000256" key="4">
    <source>
        <dbReference type="ARBA" id="ARBA00022723"/>
    </source>
</evidence>
<proteinExistence type="inferred from homology"/>
<accession>R4PWC0</accession>
<evidence type="ECO:0000313" key="16">
    <source>
        <dbReference type="Proteomes" id="UP000013893"/>
    </source>
</evidence>
<dbReference type="HOGENOM" id="CLU_091257_3_1_0"/>
<keyword evidence="8 13" id="KW-0460">Magnesium</keyword>
<feature type="binding site" evidence="13">
    <location>
        <position position="58"/>
    </location>
    <ligand>
        <name>Mg(2+)</name>
        <dbReference type="ChEBI" id="CHEBI:18420"/>
        <label>1</label>
    </ligand>
</feature>
<dbReference type="EC" id="3.1.21.10" evidence="13 14"/>
<organism evidence="15 16">
    <name type="scientific">Candidatus Saccharimonas aalborgensis</name>
    <dbReference type="NCBI Taxonomy" id="1332188"/>
    <lineage>
        <taxon>Bacteria</taxon>
        <taxon>Candidatus Saccharimonadota</taxon>
        <taxon>Candidatus Saccharimonadia</taxon>
        <taxon>Candidatus Saccharimonadales</taxon>
        <taxon>Candidatus Saccharimonadaceae</taxon>
        <taxon>Candidatus Saccharimonas</taxon>
    </lineage>
</organism>
<keyword evidence="5 13" id="KW-0255">Endonuclease</keyword>
<evidence type="ECO:0000256" key="5">
    <source>
        <dbReference type="ARBA" id="ARBA00022759"/>
    </source>
</evidence>
<feature type="binding site" evidence="13">
    <location>
        <position position="118"/>
    </location>
    <ligand>
        <name>Mg(2+)</name>
        <dbReference type="ChEBI" id="CHEBI:18420"/>
        <label>2</label>
    </ligand>
</feature>
<dbReference type="GO" id="GO:0000287">
    <property type="term" value="F:magnesium ion binding"/>
    <property type="evidence" value="ECO:0007669"/>
    <property type="project" value="UniProtKB-UniRule"/>
</dbReference>
<dbReference type="STRING" id="1332188.L336_0339"/>
<dbReference type="GO" id="GO:0006310">
    <property type="term" value="P:DNA recombination"/>
    <property type="evidence" value="ECO:0007669"/>
    <property type="project" value="UniProtKB-UniRule"/>
</dbReference>
<evidence type="ECO:0000256" key="11">
    <source>
        <dbReference type="ARBA" id="ARBA00023204"/>
    </source>
</evidence>
<dbReference type="Gene3D" id="3.30.420.10">
    <property type="entry name" value="Ribonuclease H-like superfamily/Ribonuclease H"/>
    <property type="match status" value="1"/>
</dbReference>
<dbReference type="AlphaFoldDB" id="R4PWC0"/>
<keyword evidence="2 13" id="KW-0963">Cytoplasm</keyword>
<dbReference type="GO" id="GO:0006281">
    <property type="term" value="P:DNA repair"/>
    <property type="evidence" value="ECO:0007669"/>
    <property type="project" value="UniProtKB-UniRule"/>
</dbReference>
<evidence type="ECO:0000256" key="10">
    <source>
        <dbReference type="ARBA" id="ARBA00023172"/>
    </source>
</evidence>
<comment type="cofactor">
    <cofactor evidence="13">
        <name>Mg(2+)</name>
        <dbReference type="ChEBI" id="CHEBI:18420"/>
    </cofactor>
    <text evidence="13">Binds 2 Mg(2+) ion per subunit.</text>
</comment>
<feature type="active site" evidence="13">
    <location>
        <position position="58"/>
    </location>
</feature>
<comment type="subcellular location">
    <subcellularLocation>
        <location evidence="13">Cytoplasm</location>
    </subcellularLocation>
</comment>
<evidence type="ECO:0000313" key="15">
    <source>
        <dbReference type="EMBL" id="AGL62047.1"/>
    </source>
</evidence>
<evidence type="ECO:0000256" key="3">
    <source>
        <dbReference type="ARBA" id="ARBA00022722"/>
    </source>
</evidence>
<feature type="active site" evidence="13">
    <location>
        <position position="191"/>
    </location>
</feature>
<dbReference type="KEGG" id="saal:L336_0339"/>
<dbReference type="NCBIfam" id="TIGR00228">
    <property type="entry name" value="ruvC"/>
    <property type="match status" value="1"/>
</dbReference>
<evidence type="ECO:0000256" key="9">
    <source>
        <dbReference type="ARBA" id="ARBA00023125"/>
    </source>
</evidence>
<keyword evidence="6 13" id="KW-0227">DNA damage</keyword>
<dbReference type="HAMAP" id="MF_00034">
    <property type="entry name" value="RuvC"/>
    <property type="match status" value="1"/>
</dbReference>
<comment type="subunit">
    <text evidence="13">Homodimer which binds Holliday junction (HJ) DNA. The HJ becomes 2-fold symmetrical on binding to RuvC with unstacked arms; it has a different conformation from HJ DNA in complex with RuvA. In the full resolvosome a probable DNA-RuvA(4)-RuvB(12)-RuvC(2) complex forms which resolves the HJ.</text>
</comment>
<keyword evidence="10 13" id="KW-0233">DNA recombination</keyword>
<dbReference type="PATRIC" id="fig|1332188.3.peg.334"/>
<comment type="function">
    <text evidence="13">The RuvA-RuvB-RuvC complex processes Holliday junction (HJ) DNA during genetic recombination and DNA repair. Endonuclease that resolves HJ intermediates. Cleaves cruciform DNA by making single-stranded nicks across the HJ at symmetrical positions within the homologous arms, yielding a 5'-phosphate and a 3'-hydroxyl group; requires a central core of homology in the junction. The consensus cleavage sequence is 5'-(A/T)TT(C/G)-3'. Cleavage occurs on the 3'-side of the TT dinucleotide at the point of strand exchange. HJ branch migration catalyzed by RuvA-RuvB allows RuvC to scan DNA until it finds its consensus sequence, where it cleaves and resolves the cruciform DNA.</text>
</comment>
<dbReference type="InterPro" id="IPR002176">
    <property type="entry name" value="X-over_junc_endoDNase_RuvC"/>
</dbReference>
<evidence type="ECO:0000256" key="2">
    <source>
        <dbReference type="ARBA" id="ARBA00022490"/>
    </source>
</evidence>
<protein>
    <recommendedName>
        <fullName evidence="13 14">Crossover junction endodeoxyribonuclease RuvC</fullName>
        <ecNumber evidence="13 14">3.1.21.10</ecNumber>
    </recommendedName>
    <alternativeName>
        <fullName evidence="13">Holliday junction nuclease RuvC</fullName>
    </alternativeName>
    <alternativeName>
        <fullName evidence="13">Holliday junction resolvase RuvC</fullName>
    </alternativeName>
</protein>
<dbReference type="GO" id="GO:0008821">
    <property type="term" value="F:crossover junction DNA endonuclease activity"/>
    <property type="evidence" value="ECO:0007669"/>
    <property type="project" value="UniProtKB-UniRule"/>
</dbReference>
<dbReference type="NCBIfam" id="NF000711">
    <property type="entry name" value="PRK00039.2-1"/>
    <property type="match status" value="1"/>
</dbReference>
<keyword evidence="4 13" id="KW-0479">Metal-binding</keyword>
<evidence type="ECO:0000256" key="6">
    <source>
        <dbReference type="ARBA" id="ARBA00022763"/>
    </source>
</evidence>
<dbReference type="PRINTS" id="PR00696">
    <property type="entry name" value="RSOLVASERUVC"/>
</dbReference>
<evidence type="ECO:0000256" key="13">
    <source>
        <dbReference type="HAMAP-Rule" id="MF_00034"/>
    </source>
</evidence>
<feature type="active site" evidence="13">
    <location>
        <position position="118"/>
    </location>
</feature>
<evidence type="ECO:0000256" key="14">
    <source>
        <dbReference type="NCBIfam" id="TIGR00228"/>
    </source>
</evidence>
<dbReference type="GO" id="GO:0005737">
    <property type="term" value="C:cytoplasm"/>
    <property type="evidence" value="ECO:0007669"/>
    <property type="project" value="UniProtKB-SubCell"/>
</dbReference>
<dbReference type="GO" id="GO:0003677">
    <property type="term" value="F:DNA binding"/>
    <property type="evidence" value="ECO:0007669"/>
    <property type="project" value="UniProtKB-KW"/>
</dbReference>
<dbReference type="EMBL" id="CP005957">
    <property type="protein sequence ID" value="AGL62047.1"/>
    <property type="molecule type" value="Genomic_DNA"/>
</dbReference>
<dbReference type="Pfam" id="PF02075">
    <property type="entry name" value="RuvC"/>
    <property type="match status" value="1"/>
</dbReference>
<keyword evidence="3 13" id="KW-0540">Nuclease</keyword>
<keyword evidence="11 13" id="KW-0234">DNA repair</keyword>
<dbReference type="GO" id="GO:0048476">
    <property type="term" value="C:Holliday junction resolvase complex"/>
    <property type="evidence" value="ECO:0007669"/>
    <property type="project" value="UniProtKB-UniRule"/>
</dbReference>
<keyword evidence="16" id="KW-1185">Reference proteome</keyword>
<dbReference type="InterPro" id="IPR036397">
    <property type="entry name" value="RNaseH_sf"/>
</dbReference>
<dbReference type="SUPFAM" id="SSF53098">
    <property type="entry name" value="Ribonuclease H-like"/>
    <property type="match status" value="1"/>
</dbReference>
<evidence type="ECO:0000256" key="12">
    <source>
        <dbReference type="ARBA" id="ARBA00029354"/>
    </source>
</evidence>
<evidence type="ECO:0000256" key="8">
    <source>
        <dbReference type="ARBA" id="ARBA00022842"/>
    </source>
</evidence>
<dbReference type="PROSITE" id="PS01321">
    <property type="entry name" value="RUVC"/>
    <property type="match status" value="1"/>
</dbReference>
<comment type="similarity">
    <text evidence="1 13">Belongs to the RuvC family.</text>
</comment>
<keyword evidence="9 13" id="KW-0238">DNA-binding</keyword>
<dbReference type="InterPro" id="IPR012337">
    <property type="entry name" value="RNaseH-like_sf"/>
</dbReference>
<feature type="binding site" evidence="13">
    <location>
        <position position="191"/>
    </location>
    <ligand>
        <name>Mg(2+)</name>
        <dbReference type="ChEBI" id="CHEBI:18420"/>
        <label>1</label>
    </ligand>
</feature>
<name>R4PWC0_9BACT</name>
<dbReference type="PANTHER" id="PTHR30194">
    <property type="entry name" value="CROSSOVER JUNCTION ENDODEOXYRIBONUCLEASE RUVC"/>
    <property type="match status" value="1"/>
</dbReference>
<reference evidence="15 16" key="1">
    <citation type="journal article" date="2013" name="Nat. Biotechnol.">
        <title>Genome sequences of rare, uncultured bacteria obtained by differential coverage binning of multiple metagenomes.</title>
        <authorList>
            <person name="Albertsen M."/>
            <person name="Hugenholtz P."/>
            <person name="Skarshewski A."/>
            <person name="Nielsen K.L."/>
            <person name="Tyson G.W."/>
            <person name="Nielsen P.H."/>
        </authorList>
    </citation>
    <scope>NUCLEOTIDE SEQUENCE [LARGE SCALE GENOMIC DNA]</scope>
    <source>
        <strain evidence="15">TM71</strain>
    </source>
</reference>
<dbReference type="PANTHER" id="PTHR30194:SF3">
    <property type="entry name" value="CROSSOVER JUNCTION ENDODEOXYRIBONUCLEASE RUVC"/>
    <property type="match status" value="1"/>
</dbReference>
<dbReference type="InterPro" id="IPR020563">
    <property type="entry name" value="X-over_junc_endoDNase_Mg_BS"/>
</dbReference>
<evidence type="ECO:0000256" key="7">
    <source>
        <dbReference type="ARBA" id="ARBA00022801"/>
    </source>
</evidence>
<comment type="catalytic activity">
    <reaction evidence="12 13">
        <text>Endonucleolytic cleavage at a junction such as a reciprocal single-stranded crossover between two homologous DNA duplexes (Holliday junction).</text>
        <dbReference type="EC" id="3.1.21.10"/>
    </reaction>
</comment>